<dbReference type="Proteomes" id="UP000186666">
    <property type="component" value="Unassembled WGS sequence"/>
</dbReference>
<evidence type="ECO:0000256" key="2">
    <source>
        <dbReference type="ARBA" id="ARBA00009396"/>
    </source>
</evidence>
<dbReference type="Gene3D" id="1.10.238.260">
    <property type="match status" value="1"/>
</dbReference>
<proteinExistence type="inferred from homology"/>
<evidence type="ECO:0000256" key="10">
    <source>
        <dbReference type="ARBA" id="ARBA00023304"/>
    </source>
</evidence>
<dbReference type="Pfam" id="PF08502">
    <property type="entry name" value="LeuA_dimer"/>
    <property type="match status" value="1"/>
</dbReference>
<dbReference type="InterPro" id="IPR054691">
    <property type="entry name" value="LeuA/HCS_post-cat"/>
</dbReference>
<dbReference type="EC" id="2.3.3.13" evidence="3 11"/>
<protein>
    <recommendedName>
        <fullName evidence="4 11">2-isopropylmalate synthase</fullName>
        <ecNumber evidence="3 11">2.3.3.13</ecNumber>
    </recommendedName>
</protein>
<dbReference type="EMBL" id="FTNK01000003">
    <property type="protein sequence ID" value="SIQ63303.1"/>
    <property type="molecule type" value="Genomic_DNA"/>
</dbReference>
<evidence type="ECO:0000256" key="5">
    <source>
        <dbReference type="ARBA" id="ARBA00022430"/>
    </source>
</evidence>
<dbReference type="InterPro" id="IPR000891">
    <property type="entry name" value="PYR_CT"/>
</dbReference>
<feature type="domain" description="Pyruvate carboxyltransferase" evidence="13">
    <location>
        <begin position="13"/>
        <end position="275"/>
    </location>
</feature>
<dbReference type="InterPro" id="IPR013785">
    <property type="entry name" value="Aldolase_TIM"/>
</dbReference>
<evidence type="ECO:0000256" key="3">
    <source>
        <dbReference type="ARBA" id="ARBA00012973"/>
    </source>
</evidence>
<evidence type="ECO:0000256" key="6">
    <source>
        <dbReference type="ARBA" id="ARBA00022605"/>
    </source>
</evidence>
<comment type="similarity">
    <text evidence="2">Belongs to the alpha-IPM synthase/homocitrate synthase family. LeuA type 1 subfamily.</text>
</comment>
<dbReference type="PROSITE" id="PS00815">
    <property type="entry name" value="AIPM_HOMOCIT_SYNTH_1"/>
    <property type="match status" value="1"/>
</dbReference>
<dbReference type="SUPFAM" id="SSF110921">
    <property type="entry name" value="2-isopropylmalate synthase LeuA, allosteric (dimerisation) domain"/>
    <property type="match status" value="1"/>
</dbReference>
<dbReference type="NCBIfam" id="NF002086">
    <property type="entry name" value="PRK00915.1-3"/>
    <property type="match status" value="1"/>
</dbReference>
<name>A0ABY1JQZ0_9BACL</name>
<keyword evidence="6" id="KW-0028">Amino-acid biosynthesis</keyword>
<keyword evidence="15" id="KW-1185">Reference proteome</keyword>
<dbReference type="Gene3D" id="3.30.160.270">
    <property type="match status" value="1"/>
</dbReference>
<evidence type="ECO:0000259" key="13">
    <source>
        <dbReference type="PROSITE" id="PS50991"/>
    </source>
</evidence>
<dbReference type="InterPro" id="IPR005671">
    <property type="entry name" value="LeuA_bact_synth"/>
</dbReference>
<keyword evidence="10" id="KW-0100">Branched-chain amino acid biosynthesis</keyword>
<evidence type="ECO:0000256" key="12">
    <source>
        <dbReference type="RuleBase" id="RU003523"/>
    </source>
</evidence>
<evidence type="ECO:0000256" key="8">
    <source>
        <dbReference type="ARBA" id="ARBA00022723"/>
    </source>
</evidence>
<dbReference type="PROSITE" id="PS50991">
    <property type="entry name" value="PYR_CT"/>
    <property type="match status" value="1"/>
</dbReference>
<sequence>MTNITNISTGSKIIIFDTTLRDGEQAPGASLQPDQKVQLAAKLVELGIDVIEPGFPISSPGEFAAVEAISRQFQQVEICGFARAVKGDIDAAVRATRDAERRRIHLFLSSSDIHLKYQLRMSRKEAVAKAREMTAYAKQFSNQVEFTAMDAARTGIDDLIEMIEAVIEEGATMINLPDTVGYALPQEYGDMFRKVREGARGGSSVLYSAHCHNDLGLAVANSLAAIQNGASQIEVTVNGVGERTGNCALEELVMALEVRKDVLNYSTGIAMEKLYGASKAVSSAMHFPMAFNKPIVGRNAFQHESGIHQDGLLKDRSTYEIMNPESLGIPRDMIILGKHSGRHALKDRIARYGMQMTEEELEVLYGVFKETADRLKVVSDDLLLKMVSQTTGKRMQNFELGEVQVQSGSAEERVAFVTLRHLHEDRESTHTATGKGPLEALITAISQGIEADIIFGDLELHSLSTGEEAHAEACVMVEWEGKTYRGTAIHQDIVMAGGLAYVAACNSALSEINNRGTASL</sequence>
<evidence type="ECO:0000256" key="9">
    <source>
        <dbReference type="ARBA" id="ARBA00023211"/>
    </source>
</evidence>
<dbReference type="Gene3D" id="3.20.20.70">
    <property type="entry name" value="Aldolase class I"/>
    <property type="match status" value="1"/>
</dbReference>
<dbReference type="PANTHER" id="PTHR10277">
    <property type="entry name" value="HOMOCITRATE SYNTHASE-RELATED"/>
    <property type="match status" value="1"/>
</dbReference>
<dbReference type="SUPFAM" id="SSF51569">
    <property type="entry name" value="Aldolase"/>
    <property type="match status" value="1"/>
</dbReference>
<dbReference type="NCBIfam" id="TIGR00973">
    <property type="entry name" value="leuA_bact"/>
    <property type="match status" value="1"/>
</dbReference>
<keyword evidence="5" id="KW-0432">Leucine biosynthesis</keyword>
<organism evidence="14 15">
    <name type="scientific">Paenibacillus macquariensis</name>
    <dbReference type="NCBI Taxonomy" id="948756"/>
    <lineage>
        <taxon>Bacteria</taxon>
        <taxon>Bacillati</taxon>
        <taxon>Bacillota</taxon>
        <taxon>Bacilli</taxon>
        <taxon>Bacillales</taxon>
        <taxon>Paenibacillaceae</taxon>
        <taxon>Paenibacillus</taxon>
    </lineage>
</organism>
<keyword evidence="7 12" id="KW-0808">Transferase</keyword>
<dbReference type="InterPro" id="IPR013709">
    <property type="entry name" value="2-isopropylmalate_synth_dimer"/>
</dbReference>
<comment type="pathway">
    <text evidence="1">Amino-acid biosynthesis; L-leucine biosynthesis; L-leucine from 3-methyl-2-oxobutanoate: step 1/4.</text>
</comment>
<dbReference type="RefSeq" id="WP_068582149.1">
    <property type="nucleotide sequence ID" value="NZ_FTNK01000003.1"/>
</dbReference>
<dbReference type="InterPro" id="IPR036230">
    <property type="entry name" value="LeuA_allosteric_dom_sf"/>
</dbReference>
<keyword evidence="9" id="KW-0464">Manganese</keyword>
<dbReference type="InterPro" id="IPR050073">
    <property type="entry name" value="2-IPM_HCS-like"/>
</dbReference>
<evidence type="ECO:0000256" key="7">
    <source>
        <dbReference type="ARBA" id="ARBA00022679"/>
    </source>
</evidence>
<evidence type="ECO:0000256" key="4">
    <source>
        <dbReference type="ARBA" id="ARBA00018198"/>
    </source>
</evidence>
<dbReference type="SMART" id="SM00917">
    <property type="entry name" value="LeuA_dimer"/>
    <property type="match status" value="1"/>
</dbReference>
<dbReference type="Pfam" id="PF22617">
    <property type="entry name" value="HCS_D2"/>
    <property type="match status" value="1"/>
</dbReference>
<keyword evidence="8" id="KW-0479">Metal-binding</keyword>
<comment type="caution">
    <text evidence="14">The sequence shown here is derived from an EMBL/GenBank/DDBJ whole genome shotgun (WGS) entry which is preliminary data.</text>
</comment>
<gene>
    <name evidence="14" type="ORF">SAMN05421578_10399</name>
</gene>
<evidence type="ECO:0000313" key="15">
    <source>
        <dbReference type="Proteomes" id="UP000186666"/>
    </source>
</evidence>
<dbReference type="Pfam" id="PF00682">
    <property type="entry name" value="HMGL-like"/>
    <property type="match status" value="1"/>
</dbReference>
<evidence type="ECO:0000256" key="11">
    <source>
        <dbReference type="NCBIfam" id="TIGR00973"/>
    </source>
</evidence>
<dbReference type="PANTHER" id="PTHR10277:SF9">
    <property type="entry name" value="2-ISOPROPYLMALATE SYNTHASE 1, CHLOROPLASTIC-RELATED"/>
    <property type="match status" value="1"/>
</dbReference>
<evidence type="ECO:0000256" key="1">
    <source>
        <dbReference type="ARBA" id="ARBA00004689"/>
    </source>
</evidence>
<dbReference type="CDD" id="cd07940">
    <property type="entry name" value="DRE_TIM_IPMS"/>
    <property type="match status" value="1"/>
</dbReference>
<dbReference type="InterPro" id="IPR002034">
    <property type="entry name" value="AIPM/Hcit_synth_CS"/>
</dbReference>
<evidence type="ECO:0000313" key="14">
    <source>
        <dbReference type="EMBL" id="SIQ63303.1"/>
    </source>
</evidence>
<reference evidence="14 15" key="1">
    <citation type="submission" date="2017-01" db="EMBL/GenBank/DDBJ databases">
        <authorList>
            <person name="Varghese N."/>
            <person name="Submissions S."/>
        </authorList>
    </citation>
    <scope>NUCLEOTIDE SEQUENCE [LARGE SCALE GENOMIC DNA]</scope>
    <source>
        <strain evidence="14 15">ATCC 23464</strain>
    </source>
</reference>
<accession>A0ABY1JQZ0</accession>